<evidence type="ECO:0000313" key="2">
    <source>
        <dbReference type="EMBL" id="GAA1993930.1"/>
    </source>
</evidence>
<dbReference type="RefSeq" id="WP_344432029.1">
    <property type="nucleotide sequence ID" value="NZ_BAAANN010000075.1"/>
</dbReference>
<feature type="transmembrane region" description="Helical" evidence="1">
    <location>
        <begin position="135"/>
        <end position="153"/>
    </location>
</feature>
<keyword evidence="1" id="KW-0812">Transmembrane</keyword>
<dbReference type="EMBL" id="BAAANN010000075">
    <property type="protein sequence ID" value="GAA1993930.1"/>
    <property type="molecule type" value="Genomic_DNA"/>
</dbReference>
<proteinExistence type="predicted"/>
<evidence type="ECO:0000256" key="1">
    <source>
        <dbReference type="SAM" id="Phobius"/>
    </source>
</evidence>
<evidence type="ECO:0000313" key="3">
    <source>
        <dbReference type="Proteomes" id="UP001501116"/>
    </source>
</evidence>
<organism evidence="2 3">
    <name type="scientific">Amycolatopsis minnesotensis</name>
    <dbReference type="NCBI Taxonomy" id="337894"/>
    <lineage>
        <taxon>Bacteria</taxon>
        <taxon>Bacillati</taxon>
        <taxon>Actinomycetota</taxon>
        <taxon>Actinomycetes</taxon>
        <taxon>Pseudonocardiales</taxon>
        <taxon>Pseudonocardiaceae</taxon>
        <taxon>Amycolatopsis</taxon>
    </lineage>
</organism>
<dbReference type="Proteomes" id="UP001501116">
    <property type="component" value="Unassembled WGS sequence"/>
</dbReference>
<accession>A0ABP5E9I2</accession>
<reference evidence="3" key="1">
    <citation type="journal article" date="2019" name="Int. J. Syst. Evol. Microbiol.">
        <title>The Global Catalogue of Microorganisms (GCM) 10K type strain sequencing project: providing services to taxonomists for standard genome sequencing and annotation.</title>
        <authorList>
            <consortium name="The Broad Institute Genomics Platform"/>
            <consortium name="The Broad Institute Genome Sequencing Center for Infectious Disease"/>
            <person name="Wu L."/>
            <person name="Ma J."/>
        </authorList>
    </citation>
    <scope>NUCLEOTIDE SEQUENCE [LARGE SCALE GENOMIC DNA]</scope>
    <source>
        <strain evidence="3">JCM 14545</strain>
    </source>
</reference>
<gene>
    <name evidence="2" type="ORF">GCM10009754_86640</name>
</gene>
<comment type="caution">
    <text evidence="2">The sequence shown here is derived from an EMBL/GenBank/DDBJ whole genome shotgun (WGS) entry which is preliminary data.</text>
</comment>
<sequence>MDVERGATASEAERIVLVLEDDLRAAPEDAGIRLRLANALVALAWDVRSLTREQRPVITSANQLRVCEHAATRILQLQVDDDQLNAAARELLAEVSAGRGWTWAHQARAAGLGLLAVLGGLLVAVLAALGESIPLVVAAAVVSSVALGVVVLAHRRERWRVEAERVAPLIWVPKP</sequence>
<keyword evidence="1" id="KW-1133">Transmembrane helix</keyword>
<feature type="transmembrane region" description="Helical" evidence="1">
    <location>
        <begin position="109"/>
        <end position="129"/>
    </location>
</feature>
<name>A0ABP5E9I2_9PSEU</name>
<keyword evidence="1" id="KW-0472">Membrane</keyword>
<keyword evidence="3" id="KW-1185">Reference proteome</keyword>
<protein>
    <submittedName>
        <fullName evidence="2">Uncharacterized protein</fullName>
    </submittedName>
</protein>